<feature type="compositionally biased region" description="Polar residues" evidence="7">
    <location>
        <begin position="19"/>
        <end position="29"/>
    </location>
</feature>
<dbReference type="Gene3D" id="2.60.40.10">
    <property type="entry name" value="Immunoglobulins"/>
    <property type="match status" value="1"/>
</dbReference>
<protein>
    <recommendedName>
        <fullName evidence="4">1,4-alpha-glucan branching enzyme</fullName>
        <ecNumber evidence="4">2.4.1.18</ecNumber>
    </recommendedName>
</protein>
<dbReference type="InterPro" id="IPR017853">
    <property type="entry name" value="GH"/>
</dbReference>
<dbReference type="SMART" id="SM00642">
    <property type="entry name" value="Aamy"/>
    <property type="match status" value="1"/>
</dbReference>
<comment type="similarity">
    <text evidence="3">Belongs to the glycosyl hydrolase 13 family. GlgB subfamily.</text>
</comment>
<dbReference type="PANTHER" id="PTHR43651:SF11">
    <property type="entry name" value="MALTO-OLIGOSYLTREHALOSE TREHALOHYDROLASE"/>
    <property type="match status" value="1"/>
</dbReference>
<feature type="domain" description="Glycosyl hydrolase family 13 catalytic" evidence="8">
    <location>
        <begin position="494"/>
        <end position="864"/>
    </location>
</feature>
<dbReference type="InterPro" id="IPR006047">
    <property type="entry name" value="GH13_cat_dom"/>
</dbReference>
<evidence type="ECO:0000313" key="9">
    <source>
        <dbReference type="EMBL" id="GMU08060.1"/>
    </source>
</evidence>
<dbReference type="Pfam" id="PF02922">
    <property type="entry name" value="CBM_48"/>
    <property type="match status" value="1"/>
</dbReference>
<comment type="catalytic activity">
    <reaction evidence="1">
        <text>Transfers a segment of a (1-&gt;4)-alpha-D-glucan chain to a primary hydroxy group in a similar glucan chain.</text>
        <dbReference type="EC" id="2.4.1.18"/>
    </reaction>
</comment>
<dbReference type="Proteomes" id="UP001342631">
    <property type="component" value="Unassembled WGS sequence"/>
</dbReference>
<dbReference type="EMBL" id="BTTX01000004">
    <property type="protein sequence ID" value="GMU08060.1"/>
    <property type="molecule type" value="Genomic_DNA"/>
</dbReference>
<dbReference type="InterPro" id="IPR013783">
    <property type="entry name" value="Ig-like_fold"/>
</dbReference>
<gene>
    <name evidence="9" type="ORF">ASNO1_43130</name>
</gene>
<dbReference type="Pfam" id="PF00128">
    <property type="entry name" value="Alpha-amylase"/>
    <property type="match status" value="1"/>
</dbReference>
<evidence type="ECO:0000259" key="8">
    <source>
        <dbReference type="SMART" id="SM00642"/>
    </source>
</evidence>
<keyword evidence="10" id="KW-1185">Reference proteome</keyword>
<dbReference type="InterPro" id="IPR014756">
    <property type="entry name" value="Ig_E-set"/>
</dbReference>
<dbReference type="Pfam" id="PF02806">
    <property type="entry name" value="Alpha-amylase_C"/>
    <property type="match status" value="1"/>
</dbReference>
<feature type="region of interest" description="Disordered" evidence="7">
    <location>
        <begin position="1"/>
        <end position="29"/>
    </location>
</feature>
<dbReference type="InterPro" id="IPR006048">
    <property type="entry name" value="A-amylase/branching_C"/>
</dbReference>
<dbReference type="SUPFAM" id="SSF51011">
    <property type="entry name" value="Glycosyl hydrolase domain"/>
    <property type="match status" value="1"/>
</dbReference>
<dbReference type="InterPro" id="IPR004193">
    <property type="entry name" value="Glyco_hydro_13_N"/>
</dbReference>
<dbReference type="EC" id="2.4.1.18" evidence="4"/>
<reference evidence="9 10" key="1">
    <citation type="journal article" date="2024" name="Arch. Microbiol.">
        <title>Corallococcus caeni sp. nov., a novel myxobacterium isolated from activated sludge.</title>
        <authorList>
            <person name="Tomita S."/>
            <person name="Nakai R."/>
            <person name="Kuroda K."/>
            <person name="Kurashita H."/>
            <person name="Hatamoto M."/>
            <person name="Yamaguchi T."/>
            <person name="Narihiro T."/>
        </authorList>
    </citation>
    <scope>NUCLEOTIDE SEQUENCE [LARGE SCALE GENOMIC DNA]</scope>
    <source>
        <strain evidence="9 10">NO1</strain>
    </source>
</reference>
<evidence type="ECO:0000256" key="4">
    <source>
        <dbReference type="ARBA" id="ARBA00012541"/>
    </source>
</evidence>
<keyword evidence="6" id="KW-0119">Carbohydrate metabolism</keyword>
<evidence type="ECO:0000256" key="7">
    <source>
        <dbReference type="SAM" id="MobiDB-lite"/>
    </source>
</evidence>
<keyword evidence="5" id="KW-0808">Transferase</keyword>
<dbReference type="PANTHER" id="PTHR43651">
    <property type="entry name" value="1,4-ALPHA-GLUCAN-BRANCHING ENZYME"/>
    <property type="match status" value="1"/>
</dbReference>
<name>A0ABQ6QVJ8_9BACT</name>
<dbReference type="InterPro" id="IPR013780">
    <property type="entry name" value="Glyco_hydro_b"/>
</dbReference>
<evidence type="ECO:0000256" key="2">
    <source>
        <dbReference type="ARBA" id="ARBA00002953"/>
    </source>
</evidence>
<evidence type="ECO:0000256" key="3">
    <source>
        <dbReference type="ARBA" id="ARBA00009000"/>
    </source>
</evidence>
<comment type="function">
    <text evidence="2">Catalyzes the formation of the alpha-1,6-glucosidic linkages in glycogen by scission of a 1,4-alpha-linked oligosaccharide from growing alpha-1,4-glucan chains and the subsequent attachment of the oligosaccharide to the alpha-1,6 position.</text>
</comment>
<proteinExistence type="inferred from homology"/>
<evidence type="ECO:0000256" key="1">
    <source>
        <dbReference type="ARBA" id="ARBA00000826"/>
    </source>
</evidence>
<accession>A0ABQ6QVJ8</accession>
<dbReference type="Gene3D" id="3.20.20.80">
    <property type="entry name" value="Glycosidases"/>
    <property type="match status" value="1"/>
</dbReference>
<evidence type="ECO:0000313" key="10">
    <source>
        <dbReference type="Proteomes" id="UP001342631"/>
    </source>
</evidence>
<dbReference type="CDD" id="cd11325">
    <property type="entry name" value="AmyAc_GTHase"/>
    <property type="match status" value="1"/>
</dbReference>
<sequence>MRGPPEVSPVTDSKINRPKLTSSPTTGSSAVDAAKLAAQQKAAAAKAAAVKRNQSGFESAPAAGARTPVAGTGNLARSANASALLGAAPTSAVKSNATVANPTTRTITFTYDAGPHAQLTHPKLKGSWDADGRFNAQWTSGGIPMKPLGNGKYEATVKVADDGLAHNWEWGVSVDGPSGKDQWAVMGEGNLKLDLSKPTASYAPTTYHSMGAQRSGKDVSFKFWAPDARAVQVKVTDKQGREQRIPMTRDEGGNWTAQARGAWDQMEGKAYVYEVVDSTGATSDRPDPYARRMMGEQRGIDRLYLDPTRGKEVDRYFTGATGLMRFDVDDAEGADSAYLVLKDGDGNPLNKAQLQERLGKFDDGLIDKLRGGKFNDFWSRNVTDDGRIKMTNQGGAWTTLVNDPDKLAGLRYEFQVFDKDAQGKLHLRDDVNNDGKLSDTERLASSENDPWSDLITQGSGVSFRGSILTDPTKFQFKNDDVPREKDPSKWTVYQLHVGSFLGQAGNSNRSTMEDLIKKLDYFKELGVTTLELLPTNEVEGPRNWGYLGVNSLAAESSFGFEDETGQWVEGDEALKRFIDAAHGKGLNVVSDVVYNHVFGDYNGLWNVGGPSNPYFNWAKEPGKFEQRDTPWGAVPAYDTPQVKQLFVDHAVQQVAELRFDGLRFDFTEPIKGVGGKAGWDMLREINRQVHFINPNAWTVAEQFDYDPDISRPAKSDGTGGGFDAQWYTEFQHRLVRDNSKPGLVQAASRGMKTDVDAFVDLMTNPRGLDDWKHALSIISNHDEVGNAERTMNTAEGEKATDFPDQWSRGAARFTAGIGMAGPGIPMFFQGDEFGAQNDFRWGNPSTWDSDWSWQDVGKGVDFGKVTFNDATKATYERLFELSPDARAKDSAYKAFSADDKKLFAEVAALPASERKDAMLDVTRRQSFNFYKDAIGLRNSSNAFSAAAEVKRVYTHNDDSVMAFTRKSGNEEFLVVGSLNKKNLEGYSLPLPPGQWKEVLNSDASVYGGGNFGNYGATLNGGNTPVNIPAAGYVVLKKVG</sequence>
<dbReference type="SUPFAM" id="SSF51445">
    <property type="entry name" value="(Trans)glycosidases"/>
    <property type="match status" value="1"/>
</dbReference>
<dbReference type="SUPFAM" id="SSF81296">
    <property type="entry name" value="E set domains"/>
    <property type="match status" value="1"/>
</dbReference>
<dbReference type="Gene3D" id="2.60.40.1180">
    <property type="entry name" value="Golgi alpha-mannosidase II"/>
    <property type="match status" value="1"/>
</dbReference>
<organism evidence="9 10">
    <name type="scientific">Corallococcus caeni</name>
    <dbReference type="NCBI Taxonomy" id="3082388"/>
    <lineage>
        <taxon>Bacteria</taxon>
        <taxon>Pseudomonadati</taxon>
        <taxon>Myxococcota</taxon>
        <taxon>Myxococcia</taxon>
        <taxon>Myxococcales</taxon>
        <taxon>Cystobacterineae</taxon>
        <taxon>Myxococcaceae</taxon>
        <taxon>Corallococcus</taxon>
    </lineage>
</organism>
<evidence type="ECO:0000256" key="6">
    <source>
        <dbReference type="ARBA" id="ARBA00023277"/>
    </source>
</evidence>
<evidence type="ECO:0000256" key="5">
    <source>
        <dbReference type="ARBA" id="ARBA00022679"/>
    </source>
</evidence>
<comment type="caution">
    <text evidence="9">The sequence shown here is derived from an EMBL/GenBank/DDBJ whole genome shotgun (WGS) entry which is preliminary data.</text>
</comment>